<accession>A0A4R6X0Q0</accession>
<dbReference type="PANTHER" id="PTHR11102">
    <property type="entry name" value="SEL-1-LIKE PROTEIN"/>
    <property type="match status" value="1"/>
</dbReference>
<dbReference type="Pfam" id="PF08238">
    <property type="entry name" value="Sel1"/>
    <property type="match status" value="3"/>
</dbReference>
<keyword evidence="1" id="KW-0732">Signal</keyword>
<reference evidence="2 3" key="1">
    <citation type="submission" date="2019-03" db="EMBL/GenBank/DDBJ databases">
        <title>Genomic Encyclopedia of Type Strains, Phase III (KMG-III): the genomes of soil and plant-associated and newly described type strains.</title>
        <authorList>
            <person name="Whitman W."/>
        </authorList>
    </citation>
    <scope>NUCLEOTIDE SEQUENCE [LARGE SCALE GENOMIC DNA]</scope>
    <source>
        <strain evidence="2 3">CGMCC 1.7660</strain>
    </source>
</reference>
<dbReference type="OrthoDB" id="7365010at2"/>
<dbReference type="RefSeq" id="WP_133612093.1">
    <property type="nucleotide sequence ID" value="NZ_SNYW01000006.1"/>
</dbReference>
<dbReference type="Proteomes" id="UP000295783">
    <property type="component" value="Unassembled WGS sequence"/>
</dbReference>
<dbReference type="SUPFAM" id="SSF81901">
    <property type="entry name" value="HCP-like"/>
    <property type="match status" value="1"/>
</dbReference>
<evidence type="ECO:0000313" key="2">
    <source>
        <dbReference type="EMBL" id="TDQ84028.1"/>
    </source>
</evidence>
<evidence type="ECO:0008006" key="4">
    <source>
        <dbReference type="Google" id="ProtNLM"/>
    </source>
</evidence>
<evidence type="ECO:0000313" key="3">
    <source>
        <dbReference type="Proteomes" id="UP000295783"/>
    </source>
</evidence>
<dbReference type="Gene3D" id="1.25.40.10">
    <property type="entry name" value="Tetratricopeptide repeat domain"/>
    <property type="match status" value="1"/>
</dbReference>
<proteinExistence type="predicted"/>
<sequence>MHETLKRLVRAGAVAAAMTLPAAALADGNAGLKAYQAGDYETAFREFLPLAEAGQASAQAAIGQMYLSGQGVAVDPAQAALWLERAAEGGNARARYQIGNMYAAGYGVAADEMKASYYLLRAASQNMAEAQLAMAQRFYHGQGVPKDLVQSFLYAALGARQGNQDALAIANTVGAELTPEEQARASALVNAWQPSRN</sequence>
<evidence type="ECO:0000256" key="1">
    <source>
        <dbReference type="SAM" id="SignalP"/>
    </source>
</evidence>
<comment type="caution">
    <text evidence="2">The sequence shown here is derived from an EMBL/GenBank/DDBJ whole genome shotgun (WGS) entry which is preliminary data.</text>
</comment>
<dbReference type="PANTHER" id="PTHR11102:SF160">
    <property type="entry name" value="ERAD-ASSOCIATED E3 UBIQUITIN-PROTEIN LIGASE COMPONENT HRD3"/>
    <property type="match status" value="1"/>
</dbReference>
<gene>
    <name evidence="2" type="ORF">A8950_0574</name>
</gene>
<dbReference type="InterPro" id="IPR050767">
    <property type="entry name" value="Sel1_AlgK"/>
</dbReference>
<dbReference type="InterPro" id="IPR011990">
    <property type="entry name" value="TPR-like_helical_dom_sf"/>
</dbReference>
<dbReference type="AlphaFoldDB" id="A0A4R6X0Q0"/>
<protein>
    <recommendedName>
        <fullName evidence="4">Sel1 repeat-containing protein</fullName>
    </recommendedName>
</protein>
<dbReference type="SMART" id="SM00671">
    <property type="entry name" value="SEL1"/>
    <property type="match status" value="3"/>
</dbReference>
<feature type="signal peptide" evidence="1">
    <location>
        <begin position="1"/>
        <end position="26"/>
    </location>
</feature>
<dbReference type="EMBL" id="SNYW01000006">
    <property type="protein sequence ID" value="TDQ84028.1"/>
    <property type="molecule type" value="Genomic_DNA"/>
</dbReference>
<dbReference type="InterPro" id="IPR006597">
    <property type="entry name" value="Sel1-like"/>
</dbReference>
<name>A0A4R6X0Q0_9PROT</name>
<feature type="chain" id="PRO_5020711303" description="Sel1 repeat-containing protein" evidence="1">
    <location>
        <begin position="27"/>
        <end position="197"/>
    </location>
</feature>
<organism evidence="2 3">
    <name type="scientific">Dongia mobilis</name>
    <dbReference type="NCBI Taxonomy" id="578943"/>
    <lineage>
        <taxon>Bacteria</taxon>
        <taxon>Pseudomonadati</taxon>
        <taxon>Pseudomonadota</taxon>
        <taxon>Alphaproteobacteria</taxon>
        <taxon>Rhodospirillales</taxon>
        <taxon>Dongiaceae</taxon>
        <taxon>Dongia</taxon>
    </lineage>
</organism>
<keyword evidence="3" id="KW-1185">Reference proteome</keyword>